<evidence type="ECO:0000313" key="3">
    <source>
        <dbReference type="Proteomes" id="UP001628179"/>
    </source>
</evidence>
<reference evidence="2 3" key="1">
    <citation type="submission" date="2024-09" db="EMBL/GenBank/DDBJ databases">
        <title>Itraconazole resistance in Madurella fahalii resulting from another homologue of gene encoding cytochrome P450 14-alpha sterol demethylase (CYP51).</title>
        <authorList>
            <person name="Yoshioka I."/>
            <person name="Fahal A.H."/>
            <person name="Kaneko S."/>
            <person name="Yaguchi T."/>
        </authorList>
    </citation>
    <scope>NUCLEOTIDE SEQUENCE [LARGE SCALE GENOMIC DNA]</scope>
    <source>
        <strain evidence="2 3">IFM 68171</strain>
    </source>
</reference>
<dbReference type="RefSeq" id="XP_070919863.1">
    <property type="nucleotide sequence ID" value="XM_071063762.1"/>
</dbReference>
<evidence type="ECO:0000313" key="2">
    <source>
        <dbReference type="EMBL" id="GAB1318132.1"/>
    </source>
</evidence>
<dbReference type="Proteomes" id="UP001628179">
    <property type="component" value="Unassembled WGS sequence"/>
</dbReference>
<dbReference type="EMBL" id="BAAFSV010000004">
    <property type="protein sequence ID" value="GAB1318132.1"/>
    <property type="molecule type" value="Genomic_DNA"/>
</dbReference>
<organism evidence="2 3">
    <name type="scientific">Madurella fahalii</name>
    <dbReference type="NCBI Taxonomy" id="1157608"/>
    <lineage>
        <taxon>Eukaryota</taxon>
        <taxon>Fungi</taxon>
        <taxon>Dikarya</taxon>
        <taxon>Ascomycota</taxon>
        <taxon>Pezizomycotina</taxon>
        <taxon>Sordariomycetes</taxon>
        <taxon>Sordariomycetidae</taxon>
        <taxon>Sordariales</taxon>
        <taxon>Sordariales incertae sedis</taxon>
        <taxon>Madurella</taxon>
    </lineage>
</organism>
<accession>A0ABQ0GK70</accession>
<proteinExistence type="predicted"/>
<feature type="region of interest" description="Disordered" evidence="1">
    <location>
        <begin position="53"/>
        <end position="90"/>
    </location>
</feature>
<dbReference type="GeneID" id="98179085"/>
<name>A0ABQ0GK70_9PEZI</name>
<evidence type="ECO:0000256" key="1">
    <source>
        <dbReference type="SAM" id="MobiDB-lite"/>
    </source>
</evidence>
<gene>
    <name evidence="2" type="ORF">MFIFM68171_08342</name>
</gene>
<sequence length="90" mass="10176">MPRSFRAQTSLWHILRDANRQLDDDDLADRQNPLIWMAQGAIPGRYAFEHPAATAAANPRPSTRRRTDSDKIANADIGRTKKTKLDDFGD</sequence>
<keyword evidence="3" id="KW-1185">Reference proteome</keyword>
<comment type="caution">
    <text evidence="2">The sequence shown here is derived from an EMBL/GenBank/DDBJ whole genome shotgun (WGS) entry which is preliminary data.</text>
</comment>
<protein>
    <submittedName>
        <fullName evidence="2">Uncharacterized protein</fullName>
    </submittedName>
</protein>